<keyword evidence="1" id="KW-0472">Membrane</keyword>
<evidence type="ECO:0000313" key="2">
    <source>
        <dbReference type="EMBL" id="MFC4230738.1"/>
    </source>
</evidence>
<keyword evidence="1" id="KW-0812">Transmembrane</keyword>
<keyword evidence="3" id="KW-1185">Reference proteome</keyword>
<dbReference type="EMBL" id="JBHSDC010000002">
    <property type="protein sequence ID" value="MFC4230738.1"/>
    <property type="molecule type" value="Genomic_DNA"/>
</dbReference>
<name>A0ABV8PUC2_9BACT</name>
<feature type="transmembrane region" description="Helical" evidence="1">
    <location>
        <begin position="40"/>
        <end position="60"/>
    </location>
</feature>
<dbReference type="RefSeq" id="WP_379012108.1">
    <property type="nucleotide sequence ID" value="NZ_JBHSDC010000002.1"/>
</dbReference>
<comment type="caution">
    <text evidence="2">The sequence shown here is derived from an EMBL/GenBank/DDBJ whole genome shotgun (WGS) entry which is preliminary data.</text>
</comment>
<evidence type="ECO:0000313" key="3">
    <source>
        <dbReference type="Proteomes" id="UP001595906"/>
    </source>
</evidence>
<evidence type="ECO:0000256" key="1">
    <source>
        <dbReference type="SAM" id="Phobius"/>
    </source>
</evidence>
<reference evidence="3" key="1">
    <citation type="journal article" date="2019" name="Int. J. Syst. Evol. Microbiol.">
        <title>The Global Catalogue of Microorganisms (GCM) 10K type strain sequencing project: providing services to taxonomists for standard genome sequencing and annotation.</title>
        <authorList>
            <consortium name="The Broad Institute Genomics Platform"/>
            <consortium name="The Broad Institute Genome Sequencing Center for Infectious Disease"/>
            <person name="Wu L."/>
            <person name="Ma J."/>
        </authorList>
    </citation>
    <scope>NUCLEOTIDE SEQUENCE [LARGE SCALE GENOMIC DNA]</scope>
    <source>
        <strain evidence="3">CECT 8010</strain>
    </source>
</reference>
<keyword evidence="1" id="KW-1133">Transmembrane helix</keyword>
<organism evidence="2 3">
    <name type="scientific">Parasediminibacterium paludis</name>
    <dbReference type="NCBI Taxonomy" id="908966"/>
    <lineage>
        <taxon>Bacteria</taxon>
        <taxon>Pseudomonadati</taxon>
        <taxon>Bacteroidota</taxon>
        <taxon>Chitinophagia</taxon>
        <taxon>Chitinophagales</taxon>
        <taxon>Chitinophagaceae</taxon>
        <taxon>Parasediminibacterium</taxon>
    </lineage>
</organism>
<sequence length="69" mass="7357">MKIKTWLWQAPLGLIFVGAGLSMAIDAGSQKANGQPWFGYGTLALVLFNAGLCVFGGAIIKRVKDEMKG</sequence>
<proteinExistence type="predicted"/>
<accession>A0ABV8PUC2</accession>
<gene>
    <name evidence="2" type="ORF">ACFOW1_02475</name>
</gene>
<protein>
    <submittedName>
        <fullName evidence="2">Uncharacterized protein</fullName>
    </submittedName>
</protein>
<dbReference type="Proteomes" id="UP001595906">
    <property type="component" value="Unassembled WGS sequence"/>
</dbReference>